<reference evidence="1 2" key="1">
    <citation type="submission" date="2014-07" db="EMBL/GenBank/DDBJ databases">
        <title>Genome of Chryseobacterium luteum DSM 18605.</title>
        <authorList>
            <person name="Stropko S.J."/>
            <person name="Pipes S.E."/>
            <person name="Newman J.D."/>
        </authorList>
    </citation>
    <scope>NUCLEOTIDE SEQUENCE [LARGE SCALE GENOMIC DNA]</scope>
    <source>
        <strain evidence="1 2">DSM 18605</strain>
    </source>
</reference>
<dbReference type="OrthoDB" id="1440774at2"/>
<keyword evidence="2" id="KW-1185">Reference proteome</keyword>
<gene>
    <name evidence="1" type="ORF">IX38_15505</name>
</gene>
<evidence type="ECO:0008006" key="3">
    <source>
        <dbReference type="Google" id="ProtNLM"/>
    </source>
</evidence>
<dbReference type="NCBIfam" id="TIGR01200">
    <property type="entry name" value="GLPGLI"/>
    <property type="match status" value="1"/>
</dbReference>
<dbReference type="STRING" id="421531.IX38_15505"/>
<dbReference type="Pfam" id="PF09697">
    <property type="entry name" value="Porph_ging"/>
    <property type="match status" value="1"/>
</dbReference>
<accession>A0A085ZBT7</accession>
<dbReference type="Proteomes" id="UP000028703">
    <property type="component" value="Unassembled WGS sequence"/>
</dbReference>
<dbReference type="RefSeq" id="WP_034706238.1">
    <property type="nucleotide sequence ID" value="NZ_JPRO01000014.1"/>
</dbReference>
<dbReference type="eggNOG" id="ENOG5031YMS">
    <property type="taxonomic scope" value="Bacteria"/>
</dbReference>
<dbReference type="InterPro" id="IPR005901">
    <property type="entry name" value="GLPGLI"/>
</dbReference>
<protein>
    <recommendedName>
        <fullName evidence="3">GLPGLI family protein</fullName>
    </recommendedName>
</protein>
<evidence type="ECO:0000313" key="2">
    <source>
        <dbReference type="Proteomes" id="UP000028703"/>
    </source>
</evidence>
<evidence type="ECO:0000313" key="1">
    <source>
        <dbReference type="EMBL" id="KFF01901.1"/>
    </source>
</evidence>
<name>A0A085ZBT7_9FLAO</name>
<proteinExistence type="predicted"/>
<dbReference type="EMBL" id="JPRO01000014">
    <property type="protein sequence ID" value="KFF01901.1"/>
    <property type="molecule type" value="Genomic_DNA"/>
</dbReference>
<dbReference type="AlphaFoldDB" id="A0A085ZBT7"/>
<comment type="caution">
    <text evidence="1">The sequence shown here is derived from an EMBL/GenBank/DDBJ whole genome shotgun (WGS) entry which is preliminary data.</text>
</comment>
<sequence>MHRRILILNLLFFIVQNLYSQNMRINYDMTYREDSLSEESVTKKMVLLIHGEESKFYSEKQYDIDSLRNNGFKGFAVGDNSFMVIRKPQNVVSKYYFIFRDAYKITESVNLNWTIEKEIVKKYNYTCQRATLSYKGRSWEAWFTQDLPIQEGPYIFKGLPGLIVYMKDKTNSYEFSFSGIKKQYNPLDFENMQPKPMETSKNKLDKVFLDYFNDPYREMKSGNIKAKFKDERGNDIEPDFRKMTKETQDYLIKKNNPIELTDSIHYPK</sequence>
<organism evidence="1 2">
    <name type="scientific">Chryseobacterium luteum</name>
    <dbReference type="NCBI Taxonomy" id="421531"/>
    <lineage>
        <taxon>Bacteria</taxon>
        <taxon>Pseudomonadati</taxon>
        <taxon>Bacteroidota</taxon>
        <taxon>Flavobacteriia</taxon>
        <taxon>Flavobacteriales</taxon>
        <taxon>Weeksellaceae</taxon>
        <taxon>Chryseobacterium group</taxon>
        <taxon>Chryseobacterium</taxon>
    </lineage>
</organism>